<keyword evidence="3" id="KW-1185">Reference proteome</keyword>
<feature type="transmembrane region" description="Helical" evidence="1">
    <location>
        <begin position="192"/>
        <end position="214"/>
    </location>
</feature>
<evidence type="ECO:0000256" key="1">
    <source>
        <dbReference type="SAM" id="Phobius"/>
    </source>
</evidence>
<evidence type="ECO:0000313" key="2">
    <source>
        <dbReference type="EMBL" id="AJJ34332.1"/>
    </source>
</evidence>
<proteinExistence type="predicted"/>
<feature type="transmembrane region" description="Helical" evidence="1">
    <location>
        <begin position="309"/>
        <end position="330"/>
    </location>
</feature>
<keyword evidence="1" id="KW-1133">Transmembrane helix</keyword>
<name>A0ABN4FAE6_9GAMM</name>
<evidence type="ECO:0000313" key="3">
    <source>
        <dbReference type="Proteomes" id="UP000031883"/>
    </source>
</evidence>
<dbReference type="Proteomes" id="UP000031883">
    <property type="component" value="Chromosome"/>
</dbReference>
<dbReference type="GO" id="GO:0016740">
    <property type="term" value="F:transferase activity"/>
    <property type="evidence" value="ECO:0007669"/>
    <property type="project" value="UniProtKB-KW"/>
</dbReference>
<keyword evidence="2" id="KW-0808">Transferase</keyword>
<feature type="transmembrane region" description="Helical" evidence="1">
    <location>
        <begin position="285"/>
        <end position="303"/>
    </location>
</feature>
<feature type="transmembrane region" description="Helical" evidence="1">
    <location>
        <begin position="337"/>
        <end position="355"/>
    </location>
</feature>
<organism evidence="2 3">
    <name type="scientific">Yersinia rochesterensis</name>
    <dbReference type="NCBI Taxonomy" id="1604335"/>
    <lineage>
        <taxon>Bacteria</taxon>
        <taxon>Pseudomonadati</taxon>
        <taxon>Pseudomonadota</taxon>
        <taxon>Gammaproteobacteria</taxon>
        <taxon>Enterobacterales</taxon>
        <taxon>Yersiniaceae</taxon>
        <taxon>Yersinia</taxon>
    </lineage>
</organism>
<dbReference type="InterPro" id="IPR025686">
    <property type="entry name" value="Glucos_trans_II"/>
</dbReference>
<accession>A0ABN4FAE6</accession>
<feature type="transmembrane region" description="Helical" evidence="1">
    <location>
        <begin position="255"/>
        <end position="278"/>
    </location>
</feature>
<dbReference type="Pfam" id="PF14264">
    <property type="entry name" value="Glucos_trans_II"/>
    <property type="match status" value="1"/>
</dbReference>
<sequence>MISNKKNGIIISIVIMAFCLPIFMLDKPYTDDYARTIVGYFGWSNDGRPLADLLVYILNLGPNLTDISPLSHIISLCALVFSCYIIATYVINRDGFIASLSATILVLSPFFIHNLLYRYDSPIMAFSILCCCIPFINKLRKNNLHIAIASFIMPMASLMLYQASFPLFFCLATVEYFRICRDGESGKLNTPLLRCLSAGLSLIVYQLLISPLFIMGDYVVNHSSPLPASIDGLKNAINNISLYIDYISNVATKPWLAVFFALIVLSYISITSCVRVIGISRKLSFNLLCLAFGVFVSTIMFFMTLQPAYYARVMIGFNSIIMMLFCICCLKNEFKYNLILGFLVSLMTLIYLSAYSNILNYIKTTYNNEKQISFMLKVDMSNINPESPIYIHGYPANTTEAVRILKKYPYAAGIYHPDLGWNTTRVFAEIETPFFKAEKGIYNPSNDDVCGKVIKKWNGSYTITLKDNKYHAIFRNVKC</sequence>
<keyword evidence="1" id="KW-0472">Membrane</keyword>
<dbReference type="EMBL" id="CP009997">
    <property type="protein sequence ID" value="AJJ34332.1"/>
    <property type="molecule type" value="Genomic_DNA"/>
</dbReference>
<gene>
    <name evidence="2" type="ORF">CH54_738</name>
</gene>
<reference evidence="2 3" key="1">
    <citation type="journal article" date="2015" name="Genome Announc.">
        <title>Thirty-Two Complete Genome Assemblies of Nine Yersinia Species, Including Y. pestis, Y. pseudotuberculosis, and Y. enterocolitica.</title>
        <authorList>
            <person name="Johnson S.L."/>
            <person name="Daligault H.E."/>
            <person name="Davenport K.W."/>
            <person name="Jaissle J."/>
            <person name="Frey K.G."/>
            <person name="Ladner J.T."/>
            <person name="Broomall S.M."/>
            <person name="Bishop-Lilly K.A."/>
            <person name="Bruce D.C."/>
            <person name="Coyne S.R."/>
            <person name="Gibbons H.S."/>
            <person name="Lo C.C."/>
            <person name="Munk A.C."/>
            <person name="Rosenzweig C.N."/>
            <person name="Koroleva G.I."/>
            <person name="Palacios G.F."/>
            <person name="Redden C.L."/>
            <person name="Xu Y."/>
            <person name="Minogue T.D."/>
            <person name="Chain P.S."/>
        </authorList>
    </citation>
    <scope>NUCLEOTIDE SEQUENCE [LARGE SCALE GENOMIC DNA]</scope>
    <source>
        <strain evidence="2 3">Y231</strain>
    </source>
</reference>
<keyword evidence="1" id="KW-0812">Transmembrane</keyword>
<dbReference type="RefSeq" id="WP_038633651.1">
    <property type="nucleotide sequence ID" value="NZ_CP008955.1"/>
</dbReference>
<feature type="transmembrane region" description="Helical" evidence="1">
    <location>
        <begin position="7"/>
        <end position="25"/>
    </location>
</feature>
<feature type="transmembrane region" description="Helical" evidence="1">
    <location>
        <begin position="97"/>
        <end position="116"/>
    </location>
</feature>
<feature type="transmembrane region" description="Helical" evidence="1">
    <location>
        <begin position="70"/>
        <end position="91"/>
    </location>
</feature>
<feature type="transmembrane region" description="Helical" evidence="1">
    <location>
        <begin position="146"/>
        <end position="171"/>
    </location>
</feature>
<protein>
    <submittedName>
        <fullName evidence="2">Glucosyl transferase GtrII family protein</fullName>
    </submittedName>
</protein>